<evidence type="ECO:0000256" key="1">
    <source>
        <dbReference type="PROSITE-ProRule" id="PRU00023"/>
    </source>
</evidence>
<evidence type="ECO:0000259" key="3">
    <source>
        <dbReference type="PROSITE" id="PS50089"/>
    </source>
</evidence>
<dbReference type="EMBL" id="VDLU01000003">
    <property type="protein sequence ID" value="TNJ27400.1"/>
    <property type="molecule type" value="Genomic_DNA"/>
</dbReference>
<dbReference type="GO" id="GO:0008270">
    <property type="term" value="F:zinc ion binding"/>
    <property type="evidence" value="ECO:0007669"/>
    <property type="project" value="UniProtKB-KW"/>
</dbReference>
<name>A0A4Z1SP39_GIAMU</name>
<dbReference type="PROSITE" id="PS50089">
    <property type="entry name" value="ZF_RING_2"/>
    <property type="match status" value="1"/>
</dbReference>
<organism evidence="4 5">
    <name type="scientific">Giardia muris</name>
    <dbReference type="NCBI Taxonomy" id="5742"/>
    <lineage>
        <taxon>Eukaryota</taxon>
        <taxon>Metamonada</taxon>
        <taxon>Diplomonadida</taxon>
        <taxon>Hexamitidae</taxon>
        <taxon>Giardiinae</taxon>
        <taxon>Giardia</taxon>
    </lineage>
</organism>
<keyword evidence="2" id="KW-0863">Zinc-finger</keyword>
<dbReference type="PANTHER" id="PTHR24120">
    <property type="entry name" value="GH07239P"/>
    <property type="match status" value="1"/>
</dbReference>
<evidence type="ECO:0000313" key="5">
    <source>
        <dbReference type="Proteomes" id="UP000315496"/>
    </source>
</evidence>
<dbReference type="SUPFAM" id="SSF48403">
    <property type="entry name" value="Ankyrin repeat"/>
    <property type="match status" value="2"/>
</dbReference>
<proteinExistence type="predicted"/>
<dbReference type="SMART" id="SM00184">
    <property type="entry name" value="RING"/>
    <property type="match status" value="1"/>
</dbReference>
<gene>
    <name evidence="4" type="ORF">GMRT_11276</name>
</gene>
<comment type="caution">
    <text evidence="4">The sequence shown here is derived from an EMBL/GenBank/DDBJ whole genome shotgun (WGS) entry which is preliminary data.</text>
</comment>
<dbReference type="PANTHER" id="PTHR24120:SF4">
    <property type="entry name" value="GH07239P"/>
    <property type="match status" value="1"/>
</dbReference>
<reference evidence="4 5" key="1">
    <citation type="submission" date="2019-05" db="EMBL/GenBank/DDBJ databases">
        <title>The compact genome of Giardia muris reveals important steps in the evolution of intestinal protozoan parasites.</title>
        <authorList>
            <person name="Xu F."/>
            <person name="Jimenez-Gonzalez A."/>
            <person name="Einarsson E."/>
            <person name="Astvaldsson A."/>
            <person name="Peirasmaki D."/>
            <person name="Eckmann L."/>
            <person name="Andersson J.O."/>
            <person name="Svard S.G."/>
            <person name="Jerlstrom-Hultqvist J."/>
        </authorList>
    </citation>
    <scope>NUCLEOTIDE SEQUENCE [LARGE SCALE GENOMIC DNA]</scope>
    <source>
        <strain evidence="4 5">Roberts-Thomson</strain>
    </source>
</reference>
<dbReference type="Gene3D" id="1.25.40.20">
    <property type="entry name" value="Ankyrin repeat-containing domain"/>
    <property type="match status" value="4"/>
</dbReference>
<feature type="domain" description="RING-type" evidence="3">
    <location>
        <begin position="657"/>
        <end position="693"/>
    </location>
</feature>
<keyword evidence="1" id="KW-0040">ANK repeat</keyword>
<dbReference type="InterPro" id="IPR001841">
    <property type="entry name" value="Znf_RING"/>
</dbReference>
<accession>A0A4Z1SP39</accession>
<dbReference type="Pfam" id="PF12796">
    <property type="entry name" value="Ank_2"/>
    <property type="match status" value="3"/>
</dbReference>
<sequence length="707" mass="77760">MVKLSLIIAARNGDAERVQEHIGQVGRRGRDGQTALMCAASHDHVDCVRLLLPHEARLQNSRGETALQCAVLRGALQAIKLLAPHESGIQTNRGWTALMFAVLKADISSTYLLIEREARRQCNLGWTALMHAVKNENLECAKVLLCEAGLQAKDGTSALTLATLHNSPEIVALLLPYERDLADSDGHTAQWHAENPMTRDGDPIHGDFTAIRRLFETSTGPIVPAPPVPSYPLLVAAIVGDLAMAQEHVACVGRTYDAGQTALMYAAQYGRPDLVQFLAEWELGKQDDFGCPALFYAVKHLRLQCAQRLLCEANLLDEHGMTSFERALSDQNRYGDICMFLRCLFKTKEGSDHILSEVDAGRGAKVYSLLRKIFELTDDTTDLICAANLGSFPLVERLLEQAGMKTTNSMTALMSTIVADDYEYWWTWDYSQCPDEEAIQAARAEREKIITALLPKEKGMQDATGWTALMHALYRGSLGFAMLLTDEASAISTDEAMGKCSGTTALMLAASNGYEDILPSLRQEQGLLDSEGKSALYYALYNGNVTCVPELVREVGVVDSQYRTQLAVIRAHLHSDIAGYVYDEAGPMLEEAYQQVILSGINRVPPHHFSTLLRRMPLDEPHTVESICATLLGEPGALDELDDALFAAEEEHASDSCIVCYARQPDTVLLPCKHLIVCELCADQLDLRCPYCRGDVTEALVLASVEQ</sequence>
<dbReference type="AlphaFoldDB" id="A0A4Z1SP39"/>
<keyword evidence="5" id="KW-1185">Reference proteome</keyword>
<dbReference type="SMART" id="SM00248">
    <property type="entry name" value="ANK"/>
    <property type="match status" value="11"/>
</dbReference>
<protein>
    <submittedName>
        <fullName evidence="4">Ankyrin repeat protein 2</fullName>
    </submittedName>
</protein>
<evidence type="ECO:0000313" key="4">
    <source>
        <dbReference type="EMBL" id="TNJ27400.1"/>
    </source>
</evidence>
<dbReference type="Gene3D" id="3.30.40.10">
    <property type="entry name" value="Zinc/RING finger domain, C3HC4 (zinc finger)"/>
    <property type="match status" value="1"/>
</dbReference>
<keyword evidence="2" id="KW-0479">Metal-binding</keyword>
<dbReference type="VEuPathDB" id="GiardiaDB:GMRT_11276"/>
<dbReference type="Pfam" id="PF00023">
    <property type="entry name" value="Ank"/>
    <property type="match status" value="1"/>
</dbReference>
<keyword evidence="2" id="KW-0862">Zinc</keyword>
<evidence type="ECO:0000256" key="2">
    <source>
        <dbReference type="PROSITE-ProRule" id="PRU00175"/>
    </source>
</evidence>
<dbReference type="PROSITE" id="PS50088">
    <property type="entry name" value="ANK_REPEAT"/>
    <property type="match status" value="1"/>
</dbReference>
<dbReference type="Pfam" id="PF13920">
    <property type="entry name" value="zf-C3HC4_3"/>
    <property type="match status" value="1"/>
</dbReference>
<dbReference type="OrthoDB" id="4429489at2759"/>
<dbReference type="Proteomes" id="UP000315496">
    <property type="component" value="Chromosome 3"/>
</dbReference>
<dbReference type="InterPro" id="IPR013083">
    <property type="entry name" value="Znf_RING/FYVE/PHD"/>
</dbReference>
<dbReference type="InterPro" id="IPR002110">
    <property type="entry name" value="Ankyrin_rpt"/>
</dbReference>
<dbReference type="InterPro" id="IPR036770">
    <property type="entry name" value="Ankyrin_rpt-contain_sf"/>
</dbReference>
<feature type="repeat" description="ANK" evidence="1">
    <location>
        <begin position="31"/>
        <end position="63"/>
    </location>
</feature>
<dbReference type="SUPFAM" id="SSF57850">
    <property type="entry name" value="RING/U-box"/>
    <property type="match status" value="1"/>
</dbReference>